<dbReference type="Proteomes" id="UP000002051">
    <property type="component" value="Chromosome 2"/>
</dbReference>
<evidence type="ECO:0000313" key="3">
    <source>
        <dbReference type="Proteomes" id="UP000002051"/>
    </source>
</evidence>
<evidence type="ECO:0000313" key="1">
    <source>
        <dbReference type="EMBL" id="KEH38365.1"/>
    </source>
</evidence>
<dbReference type="EnsemblPlants" id="KEH38365">
    <property type="protein sequence ID" value="KEH38365"/>
    <property type="gene ID" value="MTR_2g069820"/>
</dbReference>
<name>A0A072VJT6_MEDTR</name>
<reference evidence="1 3" key="1">
    <citation type="journal article" date="2011" name="Nature">
        <title>The Medicago genome provides insight into the evolution of rhizobial symbioses.</title>
        <authorList>
            <person name="Young N.D."/>
            <person name="Debelle F."/>
            <person name="Oldroyd G.E."/>
            <person name="Geurts R."/>
            <person name="Cannon S.B."/>
            <person name="Udvardi M.K."/>
            <person name="Benedito V.A."/>
            <person name="Mayer K.F."/>
            <person name="Gouzy J."/>
            <person name="Schoof H."/>
            <person name="Van de Peer Y."/>
            <person name="Proost S."/>
            <person name="Cook D.R."/>
            <person name="Meyers B.C."/>
            <person name="Spannagl M."/>
            <person name="Cheung F."/>
            <person name="De Mita S."/>
            <person name="Krishnakumar V."/>
            <person name="Gundlach H."/>
            <person name="Zhou S."/>
            <person name="Mudge J."/>
            <person name="Bharti A.K."/>
            <person name="Murray J.D."/>
            <person name="Naoumkina M.A."/>
            <person name="Rosen B."/>
            <person name="Silverstein K.A."/>
            <person name="Tang H."/>
            <person name="Rombauts S."/>
            <person name="Zhao P.X."/>
            <person name="Zhou P."/>
            <person name="Barbe V."/>
            <person name="Bardou P."/>
            <person name="Bechner M."/>
            <person name="Bellec A."/>
            <person name="Berger A."/>
            <person name="Berges H."/>
            <person name="Bidwell S."/>
            <person name="Bisseling T."/>
            <person name="Choisne N."/>
            <person name="Couloux A."/>
            <person name="Denny R."/>
            <person name="Deshpande S."/>
            <person name="Dai X."/>
            <person name="Doyle J.J."/>
            <person name="Dudez A.M."/>
            <person name="Farmer A.D."/>
            <person name="Fouteau S."/>
            <person name="Franken C."/>
            <person name="Gibelin C."/>
            <person name="Gish J."/>
            <person name="Goldstein S."/>
            <person name="Gonzalez A.J."/>
            <person name="Green P.J."/>
            <person name="Hallab A."/>
            <person name="Hartog M."/>
            <person name="Hua A."/>
            <person name="Humphray S.J."/>
            <person name="Jeong D.H."/>
            <person name="Jing Y."/>
            <person name="Jocker A."/>
            <person name="Kenton S.M."/>
            <person name="Kim D.J."/>
            <person name="Klee K."/>
            <person name="Lai H."/>
            <person name="Lang C."/>
            <person name="Lin S."/>
            <person name="Macmil S.L."/>
            <person name="Magdelenat G."/>
            <person name="Matthews L."/>
            <person name="McCorrison J."/>
            <person name="Monaghan E.L."/>
            <person name="Mun J.H."/>
            <person name="Najar F.Z."/>
            <person name="Nicholson C."/>
            <person name="Noirot C."/>
            <person name="O'Bleness M."/>
            <person name="Paule C.R."/>
            <person name="Poulain J."/>
            <person name="Prion F."/>
            <person name="Qin B."/>
            <person name="Qu C."/>
            <person name="Retzel E.F."/>
            <person name="Riddle C."/>
            <person name="Sallet E."/>
            <person name="Samain S."/>
            <person name="Samson N."/>
            <person name="Sanders I."/>
            <person name="Saurat O."/>
            <person name="Scarpelli C."/>
            <person name="Schiex T."/>
            <person name="Segurens B."/>
            <person name="Severin A.J."/>
            <person name="Sherrier D.J."/>
            <person name="Shi R."/>
            <person name="Sims S."/>
            <person name="Singer S.R."/>
            <person name="Sinharoy S."/>
            <person name="Sterck L."/>
            <person name="Viollet A."/>
            <person name="Wang B.B."/>
            <person name="Wang K."/>
            <person name="Wang M."/>
            <person name="Wang X."/>
            <person name="Warfsmann J."/>
            <person name="Weissenbach J."/>
            <person name="White D.D."/>
            <person name="White J.D."/>
            <person name="Wiley G.B."/>
            <person name="Wincker P."/>
            <person name="Xing Y."/>
            <person name="Yang L."/>
            <person name="Yao Z."/>
            <person name="Ying F."/>
            <person name="Zhai J."/>
            <person name="Zhou L."/>
            <person name="Zuber A."/>
            <person name="Denarie J."/>
            <person name="Dixon R.A."/>
            <person name="May G.D."/>
            <person name="Schwartz D.C."/>
            <person name="Rogers J."/>
            <person name="Quetier F."/>
            <person name="Town C.D."/>
            <person name="Roe B.A."/>
        </authorList>
    </citation>
    <scope>NUCLEOTIDE SEQUENCE [LARGE SCALE GENOMIC DNA]</scope>
    <source>
        <strain evidence="1">A17</strain>
        <strain evidence="2 3">cv. Jemalong A17</strain>
    </source>
</reference>
<organism evidence="1 3">
    <name type="scientific">Medicago truncatula</name>
    <name type="common">Barrel medic</name>
    <name type="synonym">Medicago tribuloides</name>
    <dbReference type="NCBI Taxonomy" id="3880"/>
    <lineage>
        <taxon>Eukaryota</taxon>
        <taxon>Viridiplantae</taxon>
        <taxon>Streptophyta</taxon>
        <taxon>Embryophyta</taxon>
        <taxon>Tracheophyta</taxon>
        <taxon>Spermatophyta</taxon>
        <taxon>Magnoliopsida</taxon>
        <taxon>eudicotyledons</taxon>
        <taxon>Gunneridae</taxon>
        <taxon>Pentapetalae</taxon>
        <taxon>rosids</taxon>
        <taxon>fabids</taxon>
        <taxon>Fabales</taxon>
        <taxon>Fabaceae</taxon>
        <taxon>Papilionoideae</taxon>
        <taxon>50 kb inversion clade</taxon>
        <taxon>NPAAA clade</taxon>
        <taxon>Hologalegina</taxon>
        <taxon>IRL clade</taxon>
        <taxon>Trifolieae</taxon>
        <taxon>Medicago</taxon>
    </lineage>
</organism>
<evidence type="ECO:0000313" key="2">
    <source>
        <dbReference type="EnsemblPlants" id="KEH38365"/>
    </source>
</evidence>
<reference evidence="1 3" key="2">
    <citation type="journal article" date="2014" name="BMC Genomics">
        <title>An improved genome release (version Mt4.0) for the model legume Medicago truncatula.</title>
        <authorList>
            <person name="Tang H."/>
            <person name="Krishnakumar V."/>
            <person name="Bidwell S."/>
            <person name="Rosen B."/>
            <person name="Chan A."/>
            <person name="Zhou S."/>
            <person name="Gentzbittel L."/>
            <person name="Childs K.L."/>
            <person name="Yandell M."/>
            <person name="Gundlach H."/>
            <person name="Mayer K.F."/>
            <person name="Schwartz D.C."/>
            <person name="Town C.D."/>
        </authorList>
    </citation>
    <scope>GENOME REANNOTATION</scope>
    <source>
        <strain evidence="1">A17</strain>
        <strain evidence="2 3">cv. Jemalong A17</strain>
    </source>
</reference>
<dbReference type="AlphaFoldDB" id="A0A072VJT6"/>
<sequence length="70" mass="8089">MDCPFVRTIRVTYFYYTSDEAVETLLTYFGLYLRWLTAPTDRTVILTCGVLLIQRAMKAKVPLGLSIYES</sequence>
<accession>A0A072VJT6</accession>
<dbReference type="HOGENOM" id="CLU_2761567_0_0_1"/>
<reference evidence="2" key="3">
    <citation type="submission" date="2015-04" db="UniProtKB">
        <authorList>
            <consortium name="EnsemblPlants"/>
        </authorList>
    </citation>
    <scope>IDENTIFICATION</scope>
    <source>
        <strain evidence="2">cv. Jemalong A17</strain>
    </source>
</reference>
<protein>
    <submittedName>
        <fullName evidence="1 2">Uncharacterized protein</fullName>
    </submittedName>
</protein>
<gene>
    <name evidence="1" type="ordered locus">MTR_2g069820</name>
</gene>
<proteinExistence type="predicted"/>
<keyword evidence="3" id="KW-1185">Reference proteome</keyword>
<dbReference type="EMBL" id="CM001218">
    <property type="protein sequence ID" value="KEH38365.1"/>
    <property type="molecule type" value="Genomic_DNA"/>
</dbReference>